<organism evidence="3 4">
    <name type="scientific">Gordonia lacunae</name>
    <dbReference type="NCBI Taxonomy" id="417102"/>
    <lineage>
        <taxon>Bacteria</taxon>
        <taxon>Bacillati</taxon>
        <taxon>Actinomycetota</taxon>
        <taxon>Actinomycetes</taxon>
        <taxon>Mycobacteriales</taxon>
        <taxon>Gordoniaceae</taxon>
        <taxon>Gordonia</taxon>
    </lineage>
</organism>
<reference evidence="3 4" key="1">
    <citation type="submission" date="2017-05" db="EMBL/GenBank/DDBJ databases">
        <title>Biotechnological potential of actinobacteria isolated from South African environments.</title>
        <authorList>
            <person name="Le Roes-Hill M."/>
            <person name="Prins A."/>
            <person name="Durrell K.A."/>
        </authorList>
    </citation>
    <scope>NUCLEOTIDE SEQUENCE [LARGE SCALE GENOMIC DNA]</scope>
    <source>
        <strain evidence="3">BS2</strain>
    </source>
</reference>
<evidence type="ECO:0000313" key="4">
    <source>
        <dbReference type="Proteomes" id="UP000194632"/>
    </source>
</evidence>
<name>A0A243Q5A3_9ACTN</name>
<accession>A0A243Q5A3</accession>
<dbReference type="OrthoDB" id="5118825at2"/>
<dbReference type="PROSITE" id="PS51257">
    <property type="entry name" value="PROKAR_LIPOPROTEIN"/>
    <property type="match status" value="1"/>
</dbReference>
<keyword evidence="4" id="KW-1185">Reference proteome</keyword>
<evidence type="ECO:0000256" key="1">
    <source>
        <dbReference type="SAM" id="MobiDB-lite"/>
    </source>
</evidence>
<feature type="signal peptide" evidence="2">
    <location>
        <begin position="1"/>
        <end position="24"/>
    </location>
</feature>
<dbReference type="EMBL" id="NGFO01000030">
    <property type="protein sequence ID" value="OUC76601.1"/>
    <property type="molecule type" value="Genomic_DNA"/>
</dbReference>
<feature type="compositionally biased region" description="Low complexity" evidence="1">
    <location>
        <begin position="26"/>
        <end position="46"/>
    </location>
</feature>
<evidence type="ECO:0000256" key="2">
    <source>
        <dbReference type="SAM" id="SignalP"/>
    </source>
</evidence>
<proteinExistence type="predicted"/>
<sequence>MRVHRFPRLTAVAAAGAAMSGVLAGCAPSSSPIDRDSSPSPSASTSAPPPSTKIVTAGPQRDEGPVIRRFPLLQGSVIEGWTAGTLGDDSSDRVPGPSTYWFDTVVNVGAARAAAWAGQYHADPVAPPDSVAGALRDVVPSGGFVGGPALDRAFSSPQWQATVYLSLTTGRVVVLGVDD</sequence>
<dbReference type="RefSeq" id="WP_086537145.1">
    <property type="nucleotide sequence ID" value="NZ_NGFO01000030.1"/>
</dbReference>
<feature type="chain" id="PRO_5038335888" evidence="2">
    <location>
        <begin position="25"/>
        <end position="179"/>
    </location>
</feature>
<dbReference type="STRING" id="417102.CA982_21045"/>
<feature type="region of interest" description="Disordered" evidence="1">
    <location>
        <begin position="26"/>
        <end position="62"/>
    </location>
</feature>
<dbReference type="Proteomes" id="UP000194632">
    <property type="component" value="Unassembled WGS sequence"/>
</dbReference>
<evidence type="ECO:0000313" key="3">
    <source>
        <dbReference type="EMBL" id="OUC76601.1"/>
    </source>
</evidence>
<keyword evidence="2" id="KW-0732">Signal</keyword>
<dbReference type="AlphaFoldDB" id="A0A243Q5A3"/>
<protein>
    <submittedName>
        <fullName evidence="3">Uncharacterized protein</fullName>
    </submittedName>
</protein>
<gene>
    <name evidence="3" type="ORF">CA982_21045</name>
</gene>
<comment type="caution">
    <text evidence="3">The sequence shown here is derived from an EMBL/GenBank/DDBJ whole genome shotgun (WGS) entry which is preliminary data.</text>
</comment>